<dbReference type="FunFam" id="3.30.930.10:FF:000002">
    <property type="entry name" value="Threonine--tRNA ligase"/>
    <property type="match status" value="1"/>
</dbReference>
<dbReference type="GeneID" id="42800860"/>
<comment type="subcellular location">
    <subcellularLocation>
        <location evidence="11">Cytoplasm</location>
    </subcellularLocation>
</comment>
<keyword evidence="2 11" id="KW-0820">tRNA-binding</keyword>
<proteinExistence type="inferred from homology"/>
<dbReference type="OrthoDB" id="372136at2157"/>
<dbReference type="InterPro" id="IPR002320">
    <property type="entry name" value="Thr-tRNA-ligase_IIa"/>
</dbReference>
<dbReference type="InterPro" id="IPR004154">
    <property type="entry name" value="Anticodon-bd"/>
</dbReference>
<dbReference type="InterPro" id="IPR033728">
    <property type="entry name" value="ThrRS_core"/>
</dbReference>
<sequence length="540" mass="63206">MEEYKGVWLKAGIIYALNLASNGFKPVEVGLGERDFYVDIESDTALTLDEAKKFATYNQYSYQLKDGYIEFNGNKIRVLGEPSSLEPKYFEILNISVHHPSPNVQYVRIRGVGFEKKEELDQYLKWLEEVSEYDHRIIGERLDLFSFPDETAPGLALFHYKGQIIRKELMRFMEEINESMGYQEVFTAEIYRSILWKTSGHYDYYKDKMVLFKMEDEELGLKPMNCPAHILIYKSKTRSYKDLPIRFSEFGLVFRWEKRGELYGLLRVRGFVQDDGHIFLTEDQIKDEVKMLVKKTIDVLSIFGFKGDDVRINLSTRPDESIGSDELWEKATNALVSALNELGIRYIVKEKEGAFYGPKIDFDIRDSLGRWWQLSTIQVDFNLPERFKLEYIDKDGSRKRPVMIHRAIYGSIERFMAILLEHFRGKLPTWLSPVQVRVLPISKDVEDYALNLLSKLKENRIRVELDMSDETLSKRIKKAYDEGVPYMIIIGKKEREEGKVTVRGRNNVEIRGVKFDNFLKALLEEIRNRDLNQSAINKLK</sequence>
<dbReference type="NCBIfam" id="TIGR00418">
    <property type="entry name" value="thrS"/>
    <property type="match status" value="1"/>
</dbReference>
<evidence type="ECO:0000256" key="2">
    <source>
        <dbReference type="ARBA" id="ARBA00022555"/>
    </source>
</evidence>
<dbReference type="InterPro" id="IPR002314">
    <property type="entry name" value="aa-tRNA-synt_IIb"/>
</dbReference>
<dbReference type="InterPro" id="IPR018163">
    <property type="entry name" value="Thr/Ala-tRNA-synth_IIc_edit"/>
</dbReference>
<evidence type="ECO:0000256" key="1">
    <source>
        <dbReference type="ARBA" id="ARBA00008226"/>
    </source>
</evidence>
<dbReference type="CDD" id="cd00860">
    <property type="entry name" value="ThrRS_anticodon"/>
    <property type="match status" value="1"/>
</dbReference>
<evidence type="ECO:0000313" key="13">
    <source>
        <dbReference type="EMBL" id="MBB5252730.1"/>
    </source>
</evidence>
<reference evidence="14 15" key="1">
    <citation type="submission" date="2019-10" db="EMBL/GenBank/DDBJ databases">
        <title>Genome Sequences from Six Type Strain Members of the Archaeal Family Sulfolobaceae: Acidianus ambivalens, Acidianus infernus, Metallosphaera prunae, Stygiolobus azoricus, Sulfolobus metallicus, and Sulfurisphaera ohwakuensis.</title>
        <authorList>
            <person name="Counts J.A."/>
            <person name="Kelly R.M."/>
        </authorList>
    </citation>
    <scope>NUCLEOTIDE SEQUENCE [LARGE SCALE GENOMIC DNA]</scope>
    <source>
        <strain evidence="14 15">TA-1</strain>
    </source>
</reference>
<dbReference type="PROSITE" id="PS50862">
    <property type="entry name" value="AA_TRNA_LIGASE_II"/>
    <property type="match status" value="1"/>
</dbReference>
<dbReference type="EC" id="6.1.1.3" evidence="11"/>
<dbReference type="FunFam" id="3.40.50.800:FF:000001">
    <property type="entry name" value="Threonine--tRNA ligase"/>
    <property type="match status" value="1"/>
</dbReference>
<comment type="catalytic activity">
    <reaction evidence="10 11">
        <text>tRNA(Thr) + L-threonine + ATP = L-threonyl-tRNA(Thr) + AMP + diphosphate + H(+)</text>
        <dbReference type="Rhea" id="RHEA:24624"/>
        <dbReference type="Rhea" id="RHEA-COMP:9670"/>
        <dbReference type="Rhea" id="RHEA-COMP:9704"/>
        <dbReference type="ChEBI" id="CHEBI:15378"/>
        <dbReference type="ChEBI" id="CHEBI:30616"/>
        <dbReference type="ChEBI" id="CHEBI:33019"/>
        <dbReference type="ChEBI" id="CHEBI:57926"/>
        <dbReference type="ChEBI" id="CHEBI:78442"/>
        <dbReference type="ChEBI" id="CHEBI:78534"/>
        <dbReference type="ChEBI" id="CHEBI:456215"/>
        <dbReference type="EC" id="6.1.1.3"/>
    </reaction>
</comment>
<reference evidence="13 16" key="2">
    <citation type="submission" date="2020-08" db="EMBL/GenBank/DDBJ databases">
        <title>Genomic Encyclopedia of Type Strains, Phase IV (KMG-IV): sequencing the most valuable type-strain genomes for metagenomic binning, comparative biology and taxonomic classification.</title>
        <authorList>
            <person name="Goeker M."/>
        </authorList>
    </citation>
    <scope>NUCLEOTIDE SEQUENCE [LARGE SCALE GENOMIC DNA]</scope>
    <source>
        <strain evidence="13 16">DSM 12421</strain>
    </source>
</reference>
<evidence type="ECO:0000313" key="14">
    <source>
        <dbReference type="EMBL" id="QGR16853.1"/>
    </source>
</evidence>
<protein>
    <recommendedName>
        <fullName evidence="11">Threonine--tRNA ligase</fullName>
        <ecNumber evidence="11">6.1.1.3</ecNumber>
    </recommendedName>
    <alternativeName>
        <fullName evidence="11">Threonyl-tRNA synthetase</fullName>
        <shortName evidence="11">ThrRS</shortName>
    </alternativeName>
</protein>
<evidence type="ECO:0000313" key="15">
    <source>
        <dbReference type="Proteomes" id="UP000427373"/>
    </source>
</evidence>
<feature type="domain" description="Aminoacyl-transfer RNA synthetases class-II family profile" evidence="12">
    <location>
        <begin position="165"/>
        <end position="428"/>
    </location>
</feature>
<comment type="caution">
    <text evidence="11">Lacks conserved residue(s) required for the propagation of feature annotation.</text>
</comment>
<dbReference type="EMBL" id="JACHFY010000001">
    <property type="protein sequence ID" value="MBB5252730.1"/>
    <property type="molecule type" value="Genomic_DNA"/>
</dbReference>
<dbReference type="RefSeq" id="WP_156014406.1">
    <property type="nucleotide sequence ID" value="NZ_CP045484.1"/>
</dbReference>
<dbReference type="GO" id="GO:0005524">
    <property type="term" value="F:ATP binding"/>
    <property type="evidence" value="ECO:0007669"/>
    <property type="project" value="UniProtKB-UniRule"/>
</dbReference>
<dbReference type="PANTHER" id="PTHR11451:SF44">
    <property type="entry name" value="THREONINE--TRNA LIGASE, CHLOROPLASTIC_MITOCHONDRIAL 2"/>
    <property type="match status" value="1"/>
</dbReference>
<keyword evidence="5 11" id="KW-0547">Nucleotide-binding</keyword>
<dbReference type="HAMAP" id="MF_00184">
    <property type="entry name" value="Thr_tRNA_synth"/>
    <property type="match status" value="1"/>
</dbReference>
<dbReference type="GO" id="GO:0046872">
    <property type="term" value="F:metal ion binding"/>
    <property type="evidence" value="ECO:0007669"/>
    <property type="project" value="UniProtKB-KW"/>
</dbReference>
<dbReference type="Pfam" id="PF03129">
    <property type="entry name" value="HGTP_anticodon"/>
    <property type="match status" value="1"/>
</dbReference>
<keyword evidence="6 11" id="KW-0862">Zinc</keyword>
<keyword evidence="11" id="KW-0694">RNA-binding</keyword>
<keyword evidence="9 11" id="KW-0030">Aminoacyl-tRNA synthetase</keyword>
<keyword evidence="3 11" id="KW-0436">Ligase</keyword>
<dbReference type="Gene3D" id="3.40.50.800">
    <property type="entry name" value="Anticodon-binding domain"/>
    <property type="match status" value="1"/>
</dbReference>
<keyword evidence="4 11" id="KW-0479">Metal-binding</keyword>
<evidence type="ECO:0000256" key="6">
    <source>
        <dbReference type="ARBA" id="ARBA00022833"/>
    </source>
</evidence>
<evidence type="ECO:0000256" key="7">
    <source>
        <dbReference type="ARBA" id="ARBA00022840"/>
    </source>
</evidence>
<dbReference type="InterPro" id="IPR045864">
    <property type="entry name" value="aa-tRNA-synth_II/BPL/LPL"/>
</dbReference>
<dbReference type="PRINTS" id="PR01047">
    <property type="entry name" value="TRNASYNTHTHR"/>
</dbReference>
<organism evidence="14 15">
    <name type="scientific">Sulfurisphaera ohwakuensis</name>
    <dbReference type="NCBI Taxonomy" id="69656"/>
    <lineage>
        <taxon>Archaea</taxon>
        <taxon>Thermoproteota</taxon>
        <taxon>Thermoprotei</taxon>
        <taxon>Sulfolobales</taxon>
        <taxon>Sulfolobaceae</taxon>
        <taxon>Sulfurisphaera</taxon>
    </lineage>
</organism>
<keyword evidence="8 11" id="KW-0648">Protein biosynthesis</keyword>
<dbReference type="InterPro" id="IPR036621">
    <property type="entry name" value="Anticodon-bd_dom_sf"/>
</dbReference>
<feature type="binding site" evidence="11">
    <location>
        <position position="226"/>
    </location>
    <ligand>
        <name>Zn(2+)</name>
        <dbReference type="ChEBI" id="CHEBI:29105"/>
        <note>catalytic</note>
    </ligand>
</feature>
<dbReference type="Proteomes" id="UP000582213">
    <property type="component" value="Unassembled WGS sequence"/>
</dbReference>
<dbReference type="SUPFAM" id="SSF55681">
    <property type="entry name" value="Class II aaRS and biotin synthetases"/>
    <property type="match status" value="1"/>
</dbReference>
<dbReference type="SUPFAM" id="SSF52954">
    <property type="entry name" value="Class II aaRS ABD-related"/>
    <property type="match status" value="1"/>
</dbReference>
<evidence type="ECO:0000256" key="8">
    <source>
        <dbReference type="ARBA" id="ARBA00022917"/>
    </source>
</evidence>
<dbReference type="GO" id="GO:0000049">
    <property type="term" value="F:tRNA binding"/>
    <property type="evidence" value="ECO:0007669"/>
    <property type="project" value="UniProtKB-KW"/>
</dbReference>
<dbReference type="InterPro" id="IPR006195">
    <property type="entry name" value="aa-tRNA-synth_II"/>
</dbReference>
<comment type="subunit">
    <text evidence="11">Homodimer.</text>
</comment>
<feature type="binding site" evidence="11">
    <location>
        <position position="405"/>
    </location>
    <ligand>
        <name>Zn(2+)</name>
        <dbReference type="ChEBI" id="CHEBI:29105"/>
        <note>catalytic</note>
    </ligand>
</feature>
<dbReference type="SUPFAM" id="SSF55186">
    <property type="entry name" value="ThrRS/AlaRS common domain"/>
    <property type="match status" value="1"/>
</dbReference>
<comment type="cofactor">
    <cofactor evidence="11">
        <name>Zn(2+)</name>
        <dbReference type="ChEBI" id="CHEBI:29105"/>
    </cofactor>
    <text evidence="11">Binds 1 zinc ion per subunit.</text>
</comment>
<feature type="binding site" evidence="11">
    <location>
        <position position="277"/>
    </location>
    <ligand>
        <name>Zn(2+)</name>
        <dbReference type="ChEBI" id="CHEBI:29105"/>
        <note>catalytic</note>
    </ligand>
</feature>
<evidence type="ECO:0000256" key="3">
    <source>
        <dbReference type="ARBA" id="ARBA00022598"/>
    </source>
</evidence>
<comment type="similarity">
    <text evidence="1 11">Belongs to the class-II aminoacyl-tRNA synthetase family.</text>
</comment>
<evidence type="ECO:0000256" key="4">
    <source>
        <dbReference type="ARBA" id="ARBA00022723"/>
    </source>
</evidence>
<gene>
    <name evidence="11" type="primary">thrS</name>
    <name evidence="14" type="ORF">D1869_06405</name>
    <name evidence="13" type="ORF">HNQ62_000448</name>
</gene>
<dbReference type="GO" id="GO:0005737">
    <property type="term" value="C:cytoplasm"/>
    <property type="evidence" value="ECO:0007669"/>
    <property type="project" value="UniProtKB-SubCell"/>
</dbReference>
<dbReference type="GO" id="GO:0006435">
    <property type="term" value="P:threonyl-tRNA aminoacylation"/>
    <property type="evidence" value="ECO:0007669"/>
    <property type="project" value="UniProtKB-UniRule"/>
</dbReference>
<dbReference type="PANTHER" id="PTHR11451">
    <property type="entry name" value="THREONINE-TRNA LIGASE"/>
    <property type="match status" value="1"/>
</dbReference>
<keyword evidence="7 11" id="KW-0067">ATP-binding</keyword>
<dbReference type="KEGG" id="soh:D1869_06405"/>
<dbReference type="EMBL" id="CP045484">
    <property type="protein sequence ID" value="QGR16853.1"/>
    <property type="molecule type" value="Genomic_DNA"/>
</dbReference>
<evidence type="ECO:0000259" key="12">
    <source>
        <dbReference type="PROSITE" id="PS50862"/>
    </source>
</evidence>
<evidence type="ECO:0000256" key="10">
    <source>
        <dbReference type="ARBA" id="ARBA00049515"/>
    </source>
</evidence>
<dbReference type="InterPro" id="IPR047246">
    <property type="entry name" value="ThrRS_anticodon"/>
</dbReference>
<dbReference type="GO" id="GO:0004829">
    <property type="term" value="F:threonine-tRNA ligase activity"/>
    <property type="evidence" value="ECO:0007669"/>
    <property type="project" value="UniProtKB-UniRule"/>
</dbReference>
<dbReference type="CDD" id="cd00771">
    <property type="entry name" value="ThrRS_core"/>
    <property type="match status" value="1"/>
</dbReference>
<dbReference type="Pfam" id="PF00587">
    <property type="entry name" value="tRNA-synt_2b"/>
    <property type="match status" value="1"/>
</dbReference>
<keyword evidence="15" id="KW-1185">Reference proteome</keyword>
<evidence type="ECO:0000256" key="5">
    <source>
        <dbReference type="ARBA" id="ARBA00022741"/>
    </source>
</evidence>
<dbReference type="AlphaFoldDB" id="A0A650CGD8"/>
<evidence type="ECO:0000256" key="11">
    <source>
        <dbReference type="HAMAP-Rule" id="MF_00184"/>
    </source>
</evidence>
<name>A0A650CGD8_SULOH</name>
<accession>A0A650CGD8</accession>
<dbReference type="Proteomes" id="UP000427373">
    <property type="component" value="Chromosome"/>
</dbReference>
<keyword evidence="11" id="KW-0963">Cytoplasm</keyword>
<dbReference type="Gene3D" id="3.30.930.10">
    <property type="entry name" value="Bira Bifunctional Protein, Domain 2"/>
    <property type="match status" value="1"/>
</dbReference>
<evidence type="ECO:0000313" key="16">
    <source>
        <dbReference type="Proteomes" id="UP000582213"/>
    </source>
</evidence>
<evidence type="ECO:0000256" key="9">
    <source>
        <dbReference type="ARBA" id="ARBA00023146"/>
    </source>
</evidence>